<evidence type="ECO:0000256" key="2">
    <source>
        <dbReference type="SAM" id="MobiDB-lite"/>
    </source>
</evidence>
<dbReference type="InterPro" id="IPR043128">
    <property type="entry name" value="Rev_trsase/Diguanyl_cyclase"/>
</dbReference>
<dbReference type="GO" id="GO:0071732">
    <property type="term" value="P:cellular response to nitric oxide"/>
    <property type="evidence" value="ECO:0007669"/>
    <property type="project" value="UniProtKB-ARBA"/>
</dbReference>
<dbReference type="SUPFAM" id="SSF55073">
    <property type="entry name" value="Nucleotide cyclase"/>
    <property type="match status" value="1"/>
</dbReference>
<evidence type="ECO:0000259" key="5">
    <source>
        <dbReference type="PROSITE" id="PS50887"/>
    </source>
</evidence>
<dbReference type="PROSITE" id="PS50887">
    <property type="entry name" value="GGDEF"/>
    <property type="match status" value="1"/>
</dbReference>
<sequence>MLVPVSAEAGAKADAQPDNGHVRSDGKRPERTRARWLRLGLETYVSLPLFTLVLLAVIWSATFHFIGNERRAAQAAAHDSALELLDTYEAQVARNLNGIDQTLKVLKYAVEREGAANALPELSKVGLLPSGLVFAVSIAGADGRIVASRPETREHAVAGERYFDVHRARDTGRPFIAETMRDGARNEWHIHFTRRLNDAHGAFAGVVILEVDPAYFTSGYERSRQGDQGLLAVAGLDGVVRAVRVGERAAWGQHVNLLKWDRPPAQPWVDQFDPVPRYTAARILNAYGVMAIVGLAEPEQMAAFEQLRRAHLWEAGIASAVLLGVAALVWTWSWQGAKARRRIRRAQETYAAASEANMDAFFVLRALRDDAGAIHDFRIVSANRRAEQMTDRSKEQMRGTTLCAWMPKARENGMFERLRRLTESGGVYQEEWHNTDMPEFRAEWLHWQVVGVEGGAVAILRDISERRRDEARIVHMAHHDALTGLPNRSLAGDRLDQALLQARRTGEGVMVAFVDLDSFKLVNDTLGHTAGDDLLQSVAGRMVDCVRAGDTVARFGGDEFVLVLPQGPGAGARAECAALIERILAAVVQPVQLDGKEVQVSCSIGVAVFPLDGQDRDTLMMNADAAMYRAKELGKNNCQFYRHEMNASLEEKVVLLEGLRKAVDEDQLRLVYQPQVELATGRVFGVEALVRWQHPERGSIRPDQFIPLAEESGMIVAIGEWVLREACRQARAWQDAGLPAITVAVNVSPRQFDDDRLVARVSGALAAAGLDPAWLELEVTESLIMRDVPQAIARMRELEAMGIALSIDDFGTGYSSLASLKTFPISRLKIDKSFVRDLADSADDQAIARAIISLSHQLNLRVIAEGVETEQQRSFLQQYGCDEMQGYLFSRPVPPAEIGSLLAVQGMARLDLA</sequence>
<dbReference type="Gene3D" id="3.30.450.20">
    <property type="entry name" value="PAS domain"/>
    <property type="match status" value="2"/>
</dbReference>
<dbReference type="FunFam" id="3.20.20.450:FF:000001">
    <property type="entry name" value="Cyclic di-GMP phosphodiesterase yahA"/>
    <property type="match status" value="1"/>
</dbReference>
<dbReference type="OrthoDB" id="9813903at2"/>
<dbReference type="RefSeq" id="WP_145647418.1">
    <property type="nucleotide sequence ID" value="NZ_VLLB01000001.1"/>
</dbReference>
<organism evidence="6 7">
    <name type="scientific">Pseudoduganella lurida</name>
    <dbReference type="NCBI Taxonomy" id="1036180"/>
    <lineage>
        <taxon>Bacteria</taxon>
        <taxon>Pseudomonadati</taxon>
        <taxon>Pseudomonadota</taxon>
        <taxon>Betaproteobacteria</taxon>
        <taxon>Burkholderiales</taxon>
        <taxon>Oxalobacteraceae</taxon>
        <taxon>Telluria group</taxon>
        <taxon>Pseudoduganella</taxon>
    </lineage>
</organism>
<dbReference type="InterPro" id="IPR000160">
    <property type="entry name" value="GGDEF_dom"/>
</dbReference>
<evidence type="ECO:0000256" key="1">
    <source>
        <dbReference type="ARBA" id="ARBA00051114"/>
    </source>
</evidence>
<keyword evidence="3" id="KW-0472">Membrane</keyword>
<dbReference type="Pfam" id="PF00563">
    <property type="entry name" value="EAL"/>
    <property type="match status" value="1"/>
</dbReference>
<dbReference type="Pfam" id="PF00990">
    <property type="entry name" value="GGDEF"/>
    <property type="match status" value="1"/>
</dbReference>
<name>A0A562RM34_9BURK</name>
<reference evidence="6 7" key="1">
    <citation type="journal article" date="2015" name="Stand. Genomic Sci.">
        <title>Genomic Encyclopedia of Bacterial and Archaeal Type Strains, Phase III: the genomes of soil and plant-associated and newly described type strains.</title>
        <authorList>
            <person name="Whitman W.B."/>
            <person name="Woyke T."/>
            <person name="Klenk H.P."/>
            <person name="Zhou Y."/>
            <person name="Lilburn T.G."/>
            <person name="Beck B.J."/>
            <person name="De Vos P."/>
            <person name="Vandamme P."/>
            <person name="Eisen J.A."/>
            <person name="Garrity G."/>
            <person name="Hugenholtz P."/>
            <person name="Kyrpides N.C."/>
        </authorList>
    </citation>
    <scope>NUCLEOTIDE SEQUENCE [LARGE SCALE GENOMIC DNA]</scope>
    <source>
        <strain evidence="6 7">CGMCC 1.10822</strain>
    </source>
</reference>
<feature type="region of interest" description="Disordered" evidence="2">
    <location>
        <begin position="1"/>
        <end position="27"/>
    </location>
</feature>
<feature type="domain" description="EAL" evidence="4">
    <location>
        <begin position="652"/>
        <end position="906"/>
    </location>
</feature>
<dbReference type="InterPro" id="IPR001633">
    <property type="entry name" value="EAL_dom"/>
</dbReference>
<dbReference type="PANTHER" id="PTHR44757">
    <property type="entry name" value="DIGUANYLATE CYCLASE DGCP"/>
    <property type="match status" value="1"/>
</dbReference>
<accession>A0A562RM34</accession>
<dbReference type="SUPFAM" id="SSF141868">
    <property type="entry name" value="EAL domain-like"/>
    <property type="match status" value="1"/>
</dbReference>
<dbReference type="NCBIfam" id="TIGR00254">
    <property type="entry name" value="GGDEF"/>
    <property type="match status" value="1"/>
</dbReference>
<keyword evidence="3" id="KW-1133">Transmembrane helix</keyword>
<dbReference type="FunFam" id="3.30.70.270:FF:000001">
    <property type="entry name" value="Diguanylate cyclase domain protein"/>
    <property type="match status" value="1"/>
</dbReference>
<dbReference type="SMART" id="SM00267">
    <property type="entry name" value="GGDEF"/>
    <property type="match status" value="1"/>
</dbReference>
<dbReference type="InterPro" id="IPR052155">
    <property type="entry name" value="Biofilm_reg_signaling"/>
</dbReference>
<comment type="caution">
    <text evidence="6">The sequence shown here is derived from an EMBL/GenBank/DDBJ whole genome shotgun (WGS) entry which is preliminary data.</text>
</comment>
<dbReference type="InterPro" id="IPR035919">
    <property type="entry name" value="EAL_sf"/>
</dbReference>
<dbReference type="InterPro" id="IPR029787">
    <property type="entry name" value="Nucleotide_cyclase"/>
</dbReference>
<comment type="catalytic activity">
    <reaction evidence="1">
        <text>3',3'-c-di-GMP + H2O = 5'-phosphoguanylyl(3'-&gt;5')guanosine + H(+)</text>
        <dbReference type="Rhea" id="RHEA:24902"/>
        <dbReference type="ChEBI" id="CHEBI:15377"/>
        <dbReference type="ChEBI" id="CHEBI:15378"/>
        <dbReference type="ChEBI" id="CHEBI:58754"/>
        <dbReference type="ChEBI" id="CHEBI:58805"/>
        <dbReference type="EC" id="3.1.4.52"/>
    </reaction>
    <physiologicalReaction direction="left-to-right" evidence="1">
        <dbReference type="Rhea" id="RHEA:24903"/>
    </physiologicalReaction>
</comment>
<feature type="domain" description="GGDEF" evidence="5">
    <location>
        <begin position="507"/>
        <end position="643"/>
    </location>
</feature>
<feature type="transmembrane region" description="Helical" evidence="3">
    <location>
        <begin position="312"/>
        <end position="334"/>
    </location>
</feature>
<evidence type="ECO:0000313" key="6">
    <source>
        <dbReference type="EMBL" id="TWI69674.1"/>
    </source>
</evidence>
<dbReference type="CDD" id="cd01949">
    <property type="entry name" value="GGDEF"/>
    <property type="match status" value="1"/>
</dbReference>
<dbReference type="SUPFAM" id="SSF55785">
    <property type="entry name" value="PYP-like sensor domain (PAS domain)"/>
    <property type="match status" value="1"/>
</dbReference>
<dbReference type="PANTHER" id="PTHR44757:SF2">
    <property type="entry name" value="BIOFILM ARCHITECTURE MAINTENANCE PROTEIN MBAA"/>
    <property type="match status" value="1"/>
</dbReference>
<gene>
    <name evidence="6" type="ORF">IP91_00747</name>
</gene>
<dbReference type="CDD" id="cd01948">
    <property type="entry name" value="EAL"/>
    <property type="match status" value="1"/>
</dbReference>
<dbReference type="EMBL" id="VLLB01000001">
    <property type="protein sequence ID" value="TWI69674.1"/>
    <property type="molecule type" value="Genomic_DNA"/>
</dbReference>
<evidence type="ECO:0000256" key="3">
    <source>
        <dbReference type="SAM" id="Phobius"/>
    </source>
</evidence>
<dbReference type="GO" id="GO:0071111">
    <property type="term" value="F:cyclic-guanylate-specific phosphodiesterase activity"/>
    <property type="evidence" value="ECO:0007669"/>
    <property type="project" value="UniProtKB-EC"/>
</dbReference>
<dbReference type="InterPro" id="IPR000014">
    <property type="entry name" value="PAS"/>
</dbReference>
<dbReference type="PROSITE" id="PS50883">
    <property type="entry name" value="EAL"/>
    <property type="match status" value="1"/>
</dbReference>
<proteinExistence type="predicted"/>
<dbReference type="SMART" id="SM00052">
    <property type="entry name" value="EAL"/>
    <property type="match status" value="1"/>
</dbReference>
<dbReference type="Gene3D" id="3.30.70.270">
    <property type="match status" value="1"/>
</dbReference>
<keyword evidence="3" id="KW-0812">Transmembrane</keyword>
<dbReference type="Gene3D" id="3.20.20.450">
    <property type="entry name" value="EAL domain"/>
    <property type="match status" value="1"/>
</dbReference>
<evidence type="ECO:0000259" key="4">
    <source>
        <dbReference type="PROSITE" id="PS50883"/>
    </source>
</evidence>
<dbReference type="Proteomes" id="UP000318431">
    <property type="component" value="Unassembled WGS sequence"/>
</dbReference>
<dbReference type="CDD" id="cd00130">
    <property type="entry name" value="PAS"/>
    <property type="match status" value="1"/>
</dbReference>
<dbReference type="InterPro" id="IPR035965">
    <property type="entry name" value="PAS-like_dom_sf"/>
</dbReference>
<keyword evidence="7" id="KW-1185">Reference proteome</keyword>
<dbReference type="AlphaFoldDB" id="A0A562RM34"/>
<evidence type="ECO:0000313" key="7">
    <source>
        <dbReference type="Proteomes" id="UP000318431"/>
    </source>
</evidence>
<protein>
    <submittedName>
        <fullName evidence="6">Diguanylate cyclase (GGDEF)-like protein</fullName>
    </submittedName>
</protein>
<dbReference type="CDD" id="cd18773">
    <property type="entry name" value="PDC1_HK_sensor"/>
    <property type="match status" value="1"/>
</dbReference>
<feature type="transmembrane region" description="Helical" evidence="3">
    <location>
        <begin position="45"/>
        <end position="66"/>
    </location>
</feature>